<dbReference type="Pfam" id="PF07980">
    <property type="entry name" value="SusD_RagB"/>
    <property type="match status" value="1"/>
</dbReference>
<gene>
    <name evidence="9" type="ORF">JCM15093_985</name>
</gene>
<organism evidence="9 10">
    <name type="scientific">Bacteroides graminisolvens DSM 19988 = JCM 15093</name>
    <dbReference type="NCBI Taxonomy" id="1121097"/>
    <lineage>
        <taxon>Bacteria</taxon>
        <taxon>Pseudomonadati</taxon>
        <taxon>Bacteroidota</taxon>
        <taxon>Bacteroidia</taxon>
        <taxon>Bacteroidales</taxon>
        <taxon>Bacteroidaceae</taxon>
        <taxon>Bacteroides</taxon>
    </lineage>
</organism>
<comment type="similarity">
    <text evidence="2">Belongs to the SusD family.</text>
</comment>
<evidence type="ECO:0000259" key="7">
    <source>
        <dbReference type="Pfam" id="PF07980"/>
    </source>
</evidence>
<dbReference type="Gene3D" id="1.25.40.390">
    <property type="match status" value="1"/>
</dbReference>
<evidence type="ECO:0000256" key="5">
    <source>
        <dbReference type="ARBA" id="ARBA00023237"/>
    </source>
</evidence>
<accession>A0A069CZ09</accession>
<sequence>MKKIIYFVVAAMMFSSCNDFLDSESYTQKNTGNYPLTAEDAEQVITGIYNNLNIVNANPQYSFFYYSELASDDRLGGGGFNDQLMQAEDLMLNTGSTMYTQFYQDRYKGVFRANMAIETLGNCKGVTEEALNQYKGEAYFLRAYYYYELASMFGNIPCPVSSVADPTLPQISGEPLWGQILQDLMAAIKLMPAKAQMGTGHVDKYCAQALLGRAYLFYSGFYNDETVTCPDGTEITKQNVIDEINDCVANSGYSLVPNYYNLWAYTNRCTVNDELSAYKGKGLVWVENDYGTNPEAMFMVKYNTQPSWSTTIGYVNGYALHFGVRGGQDYAKTFPFGQGWGAGPVAPNLYSDWNAAEPNDPRRDASIQKVNDLPGYSYGAGGWNDFAQETDYLQKKIMPVVARKDDGTSFWASFSNAMDPNLTWSSGNEDNFQLNSINDMVLIRFAEVLLMQSELTGDATGMNKVRARAGLPAVAYSVEALRNERRWELAFEGVRWNDLRRYGDDYAKTALDKQNNVNIYLSGTPGKNNVSSINGGYGSRYTQTKGFAPLPTDQISLSAQAGEQYKFKQNEGWGTTDSEYGGWPR</sequence>
<dbReference type="InterPro" id="IPR033985">
    <property type="entry name" value="SusD-like_N"/>
</dbReference>
<keyword evidence="4" id="KW-0472">Membrane</keyword>
<evidence type="ECO:0000256" key="1">
    <source>
        <dbReference type="ARBA" id="ARBA00004442"/>
    </source>
</evidence>
<dbReference type="InterPro" id="IPR012944">
    <property type="entry name" value="SusD_RagB_dom"/>
</dbReference>
<dbReference type="STRING" id="1121097.GCA_000428125_00646"/>
<evidence type="ECO:0000313" key="9">
    <source>
        <dbReference type="EMBL" id="GAK35858.1"/>
    </source>
</evidence>
<reference evidence="9 10" key="1">
    <citation type="journal article" date="2015" name="Microbes Environ.">
        <title>Distribution and evolution of nitrogen fixation genes in the phylum bacteroidetes.</title>
        <authorList>
            <person name="Inoue J."/>
            <person name="Oshima K."/>
            <person name="Suda W."/>
            <person name="Sakamoto M."/>
            <person name="Iino T."/>
            <person name="Noda S."/>
            <person name="Hongoh Y."/>
            <person name="Hattori M."/>
            <person name="Ohkuma M."/>
        </authorList>
    </citation>
    <scope>NUCLEOTIDE SEQUENCE [LARGE SCALE GENOMIC DNA]</scope>
    <source>
        <strain evidence="9 10">JCM 15093</strain>
    </source>
</reference>
<evidence type="ECO:0000256" key="3">
    <source>
        <dbReference type="ARBA" id="ARBA00022729"/>
    </source>
</evidence>
<keyword evidence="3 6" id="KW-0732">Signal</keyword>
<evidence type="ECO:0000256" key="6">
    <source>
        <dbReference type="SAM" id="SignalP"/>
    </source>
</evidence>
<dbReference type="EMBL" id="BAJS01000003">
    <property type="protein sequence ID" value="GAK35858.1"/>
    <property type="molecule type" value="Genomic_DNA"/>
</dbReference>
<dbReference type="Proteomes" id="UP000027601">
    <property type="component" value="Unassembled WGS sequence"/>
</dbReference>
<feature type="signal peptide" evidence="6">
    <location>
        <begin position="1"/>
        <end position="21"/>
    </location>
</feature>
<dbReference type="GO" id="GO:0009279">
    <property type="term" value="C:cell outer membrane"/>
    <property type="evidence" value="ECO:0007669"/>
    <property type="project" value="UniProtKB-SubCell"/>
</dbReference>
<evidence type="ECO:0000313" key="10">
    <source>
        <dbReference type="Proteomes" id="UP000027601"/>
    </source>
</evidence>
<dbReference type="OrthoDB" id="618454at2"/>
<dbReference type="PROSITE" id="PS51257">
    <property type="entry name" value="PROKAR_LIPOPROTEIN"/>
    <property type="match status" value="1"/>
</dbReference>
<name>A0A069CZ09_9BACE</name>
<evidence type="ECO:0008006" key="11">
    <source>
        <dbReference type="Google" id="ProtNLM"/>
    </source>
</evidence>
<evidence type="ECO:0000259" key="8">
    <source>
        <dbReference type="Pfam" id="PF14322"/>
    </source>
</evidence>
<proteinExistence type="inferred from homology"/>
<dbReference type="Pfam" id="PF14322">
    <property type="entry name" value="SusD-like_3"/>
    <property type="match status" value="1"/>
</dbReference>
<dbReference type="InterPro" id="IPR011990">
    <property type="entry name" value="TPR-like_helical_dom_sf"/>
</dbReference>
<feature type="domain" description="RagB/SusD" evidence="7">
    <location>
        <begin position="284"/>
        <end position="573"/>
    </location>
</feature>
<comment type="caution">
    <text evidence="9">The sequence shown here is derived from an EMBL/GenBank/DDBJ whole genome shotgun (WGS) entry which is preliminary data.</text>
</comment>
<evidence type="ECO:0000256" key="4">
    <source>
        <dbReference type="ARBA" id="ARBA00023136"/>
    </source>
</evidence>
<evidence type="ECO:0000256" key="2">
    <source>
        <dbReference type="ARBA" id="ARBA00006275"/>
    </source>
</evidence>
<dbReference type="RefSeq" id="WP_024995911.1">
    <property type="nucleotide sequence ID" value="NZ_ATZI01000001.1"/>
</dbReference>
<feature type="domain" description="SusD-like N-terminal" evidence="8">
    <location>
        <begin position="19"/>
        <end position="216"/>
    </location>
</feature>
<keyword evidence="5" id="KW-0998">Cell outer membrane</keyword>
<dbReference type="SUPFAM" id="SSF48452">
    <property type="entry name" value="TPR-like"/>
    <property type="match status" value="1"/>
</dbReference>
<keyword evidence="10" id="KW-1185">Reference proteome</keyword>
<dbReference type="eggNOG" id="COG0702">
    <property type="taxonomic scope" value="Bacteria"/>
</dbReference>
<dbReference type="AlphaFoldDB" id="A0A069CZ09"/>
<comment type="subcellular location">
    <subcellularLocation>
        <location evidence="1">Cell outer membrane</location>
    </subcellularLocation>
</comment>
<feature type="chain" id="PRO_5001662167" description="Outer membrane protein" evidence="6">
    <location>
        <begin position="22"/>
        <end position="585"/>
    </location>
</feature>
<protein>
    <recommendedName>
        <fullName evidence="11">Outer membrane protein</fullName>
    </recommendedName>
</protein>